<dbReference type="PANTHER" id="PTHR43630:SF1">
    <property type="entry name" value="POLY-BETA-1,6-N-ACETYL-D-GLUCOSAMINE SYNTHASE"/>
    <property type="match status" value="1"/>
</dbReference>
<gene>
    <name evidence="6" type="primary">icaA_1</name>
    <name evidence="6" type="ORF">Pan54_22940</name>
</gene>
<reference evidence="6 7" key="1">
    <citation type="submission" date="2019-02" db="EMBL/GenBank/DDBJ databases">
        <title>Deep-cultivation of Planctomycetes and their phenomic and genomic characterization uncovers novel biology.</title>
        <authorList>
            <person name="Wiegand S."/>
            <person name="Jogler M."/>
            <person name="Boedeker C."/>
            <person name="Pinto D."/>
            <person name="Vollmers J."/>
            <person name="Rivas-Marin E."/>
            <person name="Kohn T."/>
            <person name="Peeters S.H."/>
            <person name="Heuer A."/>
            <person name="Rast P."/>
            <person name="Oberbeckmann S."/>
            <person name="Bunk B."/>
            <person name="Jeske O."/>
            <person name="Meyerdierks A."/>
            <person name="Storesund J.E."/>
            <person name="Kallscheuer N."/>
            <person name="Luecker S."/>
            <person name="Lage O.M."/>
            <person name="Pohl T."/>
            <person name="Merkel B.J."/>
            <person name="Hornburger P."/>
            <person name="Mueller R.-W."/>
            <person name="Bruemmer F."/>
            <person name="Labrenz M."/>
            <person name="Spormann A.M."/>
            <person name="Op Den Camp H."/>
            <person name="Overmann J."/>
            <person name="Amann R."/>
            <person name="Jetten M.S.M."/>
            <person name="Mascher T."/>
            <person name="Medema M.H."/>
            <person name="Devos D.P."/>
            <person name="Kaster A.-K."/>
            <person name="Ovreas L."/>
            <person name="Rohde M."/>
            <person name="Galperin M.Y."/>
            <person name="Jogler C."/>
        </authorList>
    </citation>
    <scope>NUCLEOTIDE SEQUENCE [LARGE SCALE GENOMIC DNA]</scope>
    <source>
        <strain evidence="6 7">Pan54</strain>
    </source>
</reference>
<dbReference type="Gene3D" id="3.90.550.10">
    <property type="entry name" value="Spore Coat Polysaccharide Biosynthesis Protein SpsA, Chain A"/>
    <property type="match status" value="1"/>
</dbReference>
<accession>A0A5C5XFM2</accession>
<evidence type="ECO:0000256" key="3">
    <source>
        <dbReference type="ARBA" id="ARBA00022679"/>
    </source>
</evidence>
<proteinExistence type="inferred from homology"/>
<name>A0A5C5XFM2_9PLAN</name>
<keyword evidence="4" id="KW-0812">Transmembrane</keyword>
<protein>
    <submittedName>
        <fullName evidence="6">Poly-beta-1,6-N-acetyl-D-glucosamine synthase</fullName>
        <ecNumber evidence="6">2.4.1.-</ecNumber>
    </submittedName>
</protein>
<comment type="similarity">
    <text evidence="1">Belongs to the glycosyltransferase 2 family.</text>
</comment>
<feature type="transmembrane region" description="Helical" evidence="4">
    <location>
        <begin position="6"/>
        <end position="28"/>
    </location>
</feature>
<dbReference type="EC" id="2.4.1.-" evidence="6"/>
<keyword evidence="2 6" id="KW-0328">Glycosyltransferase</keyword>
<dbReference type="RefSeq" id="WP_146503532.1">
    <property type="nucleotide sequence ID" value="NZ_SJPG01000001.1"/>
</dbReference>
<keyword evidence="3 6" id="KW-0808">Transferase</keyword>
<comment type="caution">
    <text evidence="6">The sequence shown here is derived from an EMBL/GenBank/DDBJ whole genome shotgun (WGS) entry which is preliminary data.</text>
</comment>
<keyword evidence="4" id="KW-1133">Transmembrane helix</keyword>
<evidence type="ECO:0000256" key="2">
    <source>
        <dbReference type="ARBA" id="ARBA00022676"/>
    </source>
</evidence>
<evidence type="ECO:0000256" key="1">
    <source>
        <dbReference type="ARBA" id="ARBA00006739"/>
    </source>
</evidence>
<dbReference type="Pfam" id="PF00535">
    <property type="entry name" value="Glycos_transf_2"/>
    <property type="match status" value="1"/>
</dbReference>
<dbReference type="SUPFAM" id="SSF53448">
    <property type="entry name" value="Nucleotide-diphospho-sugar transferases"/>
    <property type="match status" value="1"/>
</dbReference>
<evidence type="ECO:0000256" key="4">
    <source>
        <dbReference type="SAM" id="Phobius"/>
    </source>
</evidence>
<feature type="transmembrane region" description="Helical" evidence="4">
    <location>
        <begin position="318"/>
        <end position="339"/>
    </location>
</feature>
<evidence type="ECO:0000259" key="5">
    <source>
        <dbReference type="Pfam" id="PF00535"/>
    </source>
</evidence>
<evidence type="ECO:0000313" key="6">
    <source>
        <dbReference type="EMBL" id="TWT61558.1"/>
    </source>
</evidence>
<organism evidence="6 7">
    <name type="scientific">Rubinisphaera italica</name>
    <dbReference type="NCBI Taxonomy" id="2527969"/>
    <lineage>
        <taxon>Bacteria</taxon>
        <taxon>Pseudomonadati</taxon>
        <taxon>Planctomycetota</taxon>
        <taxon>Planctomycetia</taxon>
        <taxon>Planctomycetales</taxon>
        <taxon>Planctomycetaceae</taxon>
        <taxon>Rubinisphaera</taxon>
    </lineage>
</organism>
<dbReference type="InterPro" id="IPR001173">
    <property type="entry name" value="Glyco_trans_2-like"/>
</dbReference>
<dbReference type="GO" id="GO:0016757">
    <property type="term" value="F:glycosyltransferase activity"/>
    <property type="evidence" value="ECO:0007669"/>
    <property type="project" value="UniProtKB-KW"/>
</dbReference>
<dbReference type="InterPro" id="IPR029044">
    <property type="entry name" value="Nucleotide-diphossugar_trans"/>
</dbReference>
<dbReference type="CDD" id="cd06439">
    <property type="entry name" value="CESA_like_1"/>
    <property type="match status" value="1"/>
</dbReference>
<feature type="transmembrane region" description="Helical" evidence="4">
    <location>
        <begin position="292"/>
        <end position="312"/>
    </location>
</feature>
<keyword evidence="7" id="KW-1185">Reference proteome</keyword>
<dbReference type="EMBL" id="SJPG01000001">
    <property type="protein sequence ID" value="TWT61558.1"/>
    <property type="molecule type" value="Genomic_DNA"/>
</dbReference>
<keyword evidence="4" id="KW-0472">Membrane</keyword>
<sequence>MTPLEMTFLVCLFVIGYAYLGFPLLTFLRSLVVRKTFQCEEITPAVSLIICCYNEEAGIEEKMKNVLELDYPAEKLQVLVASDGSTDRTNEIVAGYQNNQIKLLKLPRAGKARSLNAAVHQANGDILVFSDANSMYAADSIRELVKPFADLSIGGVAGNQVYSKNYDDGAAASGEQSYWNFDRWMKIWQSRSGHVISATGAIYAIRRFLFQPVPEGVTDDFVTSTRVIAQGYRLIFNPQAICREPAAGAVKAELGRKTRVTTRGLRAVWCMRTLLNPFKYGFYSFQLFSHKLLRRLVVLPILALGIITPLLWNQGWIYQAATILEILFIGLAVAGCVASMTRRKPPRLMSLPFYFCMINVAVLMAIMNLLRGHQVTLWNPHRGGLTTPTS</sequence>
<feature type="domain" description="Glycosyltransferase 2-like" evidence="5">
    <location>
        <begin position="47"/>
        <end position="210"/>
    </location>
</feature>
<dbReference type="OrthoDB" id="9766299at2"/>
<feature type="transmembrane region" description="Helical" evidence="4">
    <location>
        <begin position="351"/>
        <end position="370"/>
    </location>
</feature>
<dbReference type="PANTHER" id="PTHR43630">
    <property type="entry name" value="POLY-BETA-1,6-N-ACETYL-D-GLUCOSAMINE SYNTHASE"/>
    <property type="match status" value="1"/>
</dbReference>
<evidence type="ECO:0000313" key="7">
    <source>
        <dbReference type="Proteomes" id="UP000316095"/>
    </source>
</evidence>
<dbReference type="AlphaFoldDB" id="A0A5C5XFM2"/>
<dbReference type="Proteomes" id="UP000316095">
    <property type="component" value="Unassembled WGS sequence"/>
</dbReference>